<dbReference type="Pfam" id="PF12796">
    <property type="entry name" value="Ank_2"/>
    <property type="match status" value="1"/>
</dbReference>
<dbReference type="PROSITE" id="PS50297">
    <property type="entry name" value="ANK_REP_REGION"/>
    <property type="match status" value="1"/>
</dbReference>
<dbReference type="PANTHER" id="PTHR24198:SF165">
    <property type="entry name" value="ANKYRIN REPEAT-CONTAINING PROTEIN-RELATED"/>
    <property type="match status" value="1"/>
</dbReference>
<dbReference type="PROSITE" id="PS50088">
    <property type="entry name" value="ANK_REPEAT"/>
    <property type="match status" value="1"/>
</dbReference>
<gene>
    <name evidence="6" type="ORF">EKO27_g1483</name>
</gene>
<feature type="compositionally biased region" description="Polar residues" evidence="5">
    <location>
        <begin position="1836"/>
        <end position="1846"/>
    </location>
</feature>
<protein>
    <submittedName>
        <fullName evidence="6">Uncharacterized protein</fullName>
    </submittedName>
</protein>
<evidence type="ECO:0000313" key="6">
    <source>
        <dbReference type="EMBL" id="RWA13599.1"/>
    </source>
</evidence>
<keyword evidence="2 3" id="KW-0040">ANK repeat</keyword>
<evidence type="ECO:0000313" key="7">
    <source>
        <dbReference type="Proteomes" id="UP000286045"/>
    </source>
</evidence>
<dbReference type="SUPFAM" id="SSF48403">
    <property type="entry name" value="Ankyrin repeat"/>
    <property type="match status" value="6"/>
</dbReference>
<sequence length="1855" mass="202045">MEISSTQDIRSRQLRQLSEEYGLSIQPPPPLKPKPEYPPSHRTDNDVFVAEELLKRRRITASQNQQFKGGLSKAFATKKTTWEYKEIYDALLAHVTDQGSPGVAEALITKLNSLGGNLNLVQKSRTSLLSRRRSLDLSERSKILQIAVKNKQLEMVEVLLPFADALSLDTSLPVAMRNGSGVITELLIRYGASASQTADGQDAFRQACAIGGQANLIAMIVVSEGRPPAPWVSQAMVEATRAGCLDTVMYLSQSIADGNHDGAAALKAAIGLGRRDVVLALMLGNRPPQQPGINEAFEQLMRHQNINPNEKLAMAEILLCAGAEGVPIAQALIHASATYFLELARLLVSYGASIEYQDAVALRKAISKGKIDLVKIMLSGTASMGPKNASECVELLPKDIRFEDRQFLLSYFLKKGATGTSLNEALIDSAEAGDAEAVKLLVAPSCSKAELTTVDQSTEKTSQAIALERYETASTDYKGALALQIAVKRGNVAIARLILTHKPPSHVALAQVYPSTRNLPGPERYQLTELFLEAGLSGPCVHSALENAINEQSSRRDEKLISLFLHHNADVNFNEGHSLVAAIAQKDVKLLETLLNGKPTAQTRARAIPRAMEVTDSLVRFQIITMLLSSGATQGAIETSTALDTAITIKPTDKRLIRALLQQGAADININRGAAVEHAAQHSDPEVLELILGLGQPSDASIDRALKSLGKLPASAIKTHKLEALLGRTKSKDVVSSLLIEEVRSLLKTPPSERSFTSLKLLLSNGANVNASNGEALSCAVVASSMQIVEILLEASPLPMTLAWVMPYALRIRDLMDRLTYAQKILDGGMPPSEVNRALIFTIQKYPSDIPLINALVTRADTSDGLALVEAIKNGQQDIVELILGKKSFTADILNTGFAEATKVGDKNTRTILCNSLLKAGASGEVVSNALLAAASDGDLEFGTILVRNGGSIKHKGGQAVVEACKSGAVGVLEMLLAGNPEVPLKTLQRGFQGATQVGNLKKRAEIFRLLLQMGVSGEVVDIQLVSAVRYGDEGRDLVKLLLGYGASPDYSNGEAVEKAVRSAFLGNLELLLGIAAINEHAKGQQKKPSSHTLVRGLDACWDLSRDVRFTVIDWLFRAGKLVPSAVHSALHRAVNEQEPEERLIRLLINHRASPVANNCQALIDATSSLSASMFDELLESRVTSEDASLVFRRAFRFSDPSSWVSERGLKIATSLLAKGAEGDGVGSALVAVLKQHTATQHSITNSFTELLLKHGADVNYNHGEALQLAAAQGNAELLTRLLSEKPNTETLNSAFSKIFDAPFAEEKVHELITLFTEYRDGNSQLDVMPTHPCFDSVVIRALSQYPRSIKILEALLDMGFYYDQMTNYSVIDNLQEIESVTLLMWALLQPQKKISTGIINLLIERGSKVNFETATSHVTPLMLAIRTRRQDVARLLLLAGAEVDVTDALGNSPLSLATGIGGDLAVAMMSNLLAAGAPKNDGSLHNVSRQLNIQAMQVLVEYRHDPDFPSPLHGGRSALAELCLHATDSVQMTTSKERIMERAIEFLLQSGTDITIQSEGKSLLLLALESADPLATTKVLLRAGLWKDINKPFNQYHDGKYIFSPTMYVQRVLPDSDKQADLLKLLRSNRCTDVYYANSGPQPEDGVGMPSHIRREEEERKARLDRLREHKEEHVLAIQRNTELAAVQAEIWANQSELEEARKKRALSTDLAALQERARVEENIFNAALRQQRAKQNADLQHQEDLMKANVARARAIGDVELSVEGQKQARLLEWERDIGSERVGNANQLSSIRMREREEMDRFDKAADSRFTTRLKEQKKLVDSQTILAANLNSASPGSRQQIGYISGELGPD</sequence>
<accession>A0A439DGV1</accession>
<organism evidence="6 7">
    <name type="scientific">Xylaria grammica</name>
    <dbReference type="NCBI Taxonomy" id="363999"/>
    <lineage>
        <taxon>Eukaryota</taxon>
        <taxon>Fungi</taxon>
        <taxon>Dikarya</taxon>
        <taxon>Ascomycota</taxon>
        <taxon>Pezizomycotina</taxon>
        <taxon>Sordariomycetes</taxon>
        <taxon>Xylariomycetidae</taxon>
        <taxon>Xylariales</taxon>
        <taxon>Xylariaceae</taxon>
        <taxon>Xylaria</taxon>
    </lineage>
</organism>
<feature type="region of interest" description="Disordered" evidence="5">
    <location>
        <begin position="17"/>
        <end position="42"/>
    </location>
</feature>
<dbReference type="InterPro" id="IPR036770">
    <property type="entry name" value="Ankyrin_rpt-contain_sf"/>
</dbReference>
<dbReference type="STRING" id="363999.A0A439DGV1"/>
<dbReference type="PANTHER" id="PTHR24198">
    <property type="entry name" value="ANKYRIN REPEAT AND PROTEIN KINASE DOMAIN-CONTAINING PROTEIN"/>
    <property type="match status" value="1"/>
</dbReference>
<dbReference type="InterPro" id="IPR002110">
    <property type="entry name" value="Ankyrin_rpt"/>
</dbReference>
<feature type="region of interest" description="Disordered" evidence="5">
    <location>
        <begin position="1836"/>
        <end position="1855"/>
    </location>
</feature>
<dbReference type="Proteomes" id="UP000286045">
    <property type="component" value="Unassembled WGS sequence"/>
</dbReference>
<feature type="compositionally biased region" description="Basic and acidic residues" evidence="5">
    <location>
        <begin position="33"/>
        <end position="42"/>
    </location>
</feature>
<evidence type="ECO:0000256" key="4">
    <source>
        <dbReference type="SAM" id="Coils"/>
    </source>
</evidence>
<keyword evidence="1" id="KW-0677">Repeat</keyword>
<dbReference type="Gene3D" id="1.25.40.20">
    <property type="entry name" value="Ankyrin repeat-containing domain"/>
    <property type="match status" value="6"/>
</dbReference>
<comment type="caution">
    <text evidence="6">The sequence shown here is derived from an EMBL/GenBank/DDBJ whole genome shotgun (WGS) entry which is preliminary data.</text>
</comment>
<feature type="repeat" description="ANK" evidence="3">
    <location>
        <begin position="1417"/>
        <end position="1449"/>
    </location>
</feature>
<keyword evidence="4" id="KW-0175">Coiled coil</keyword>
<feature type="coiled-coil region" evidence="4">
    <location>
        <begin position="1654"/>
        <end position="1747"/>
    </location>
</feature>
<reference evidence="6 7" key="1">
    <citation type="submission" date="2018-12" db="EMBL/GenBank/DDBJ databases">
        <title>Draft genome sequence of Xylaria grammica IHI A82.</title>
        <authorList>
            <person name="Buettner E."/>
            <person name="Kellner H."/>
        </authorList>
    </citation>
    <scope>NUCLEOTIDE SEQUENCE [LARGE SCALE GENOMIC DNA]</scope>
    <source>
        <strain evidence="6 7">IHI A82</strain>
    </source>
</reference>
<evidence type="ECO:0000256" key="2">
    <source>
        <dbReference type="ARBA" id="ARBA00023043"/>
    </source>
</evidence>
<proteinExistence type="predicted"/>
<evidence type="ECO:0000256" key="5">
    <source>
        <dbReference type="SAM" id="MobiDB-lite"/>
    </source>
</evidence>
<keyword evidence="7" id="KW-1185">Reference proteome</keyword>
<evidence type="ECO:0000256" key="1">
    <source>
        <dbReference type="ARBA" id="ARBA00022737"/>
    </source>
</evidence>
<evidence type="ECO:0000256" key="3">
    <source>
        <dbReference type="PROSITE-ProRule" id="PRU00023"/>
    </source>
</evidence>
<dbReference type="SMART" id="SM00248">
    <property type="entry name" value="ANK"/>
    <property type="match status" value="20"/>
</dbReference>
<name>A0A439DGV1_9PEZI</name>
<dbReference type="EMBL" id="RYZI01000023">
    <property type="protein sequence ID" value="RWA13599.1"/>
    <property type="molecule type" value="Genomic_DNA"/>
</dbReference>